<dbReference type="EMBL" id="JAUYZG010000002">
    <property type="protein sequence ID" value="KAK2913587.1"/>
    <property type="molecule type" value="Genomic_DNA"/>
</dbReference>
<protein>
    <recommendedName>
        <fullName evidence="4">Cornifelin</fullName>
    </recommendedName>
</protein>
<dbReference type="AlphaFoldDB" id="A0AA88Q552"/>
<gene>
    <name evidence="2" type="ORF">Q8A67_001986</name>
</gene>
<organism evidence="2 3">
    <name type="scientific">Cirrhinus molitorella</name>
    <name type="common">mud carp</name>
    <dbReference type="NCBI Taxonomy" id="172907"/>
    <lineage>
        <taxon>Eukaryota</taxon>
        <taxon>Metazoa</taxon>
        <taxon>Chordata</taxon>
        <taxon>Craniata</taxon>
        <taxon>Vertebrata</taxon>
        <taxon>Euteleostomi</taxon>
        <taxon>Actinopterygii</taxon>
        <taxon>Neopterygii</taxon>
        <taxon>Teleostei</taxon>
        <taxon>Ostariophysi</taxon>
        <taxon>Cypriniformes</taxon>
        <taxon>Cyprinidae</taxon>
        <taxon>Labeoninae</taxon>
        <taxon>Labeonini</taxon>
        <taxon>Cirrhinus</taxon>
    </lineage>
</organism>
<comment type="caution">
    <text evidence="2">The sequence shown here is derived from an EMBL/GenBank/DDBJ whole genome shotgun (WGS) entry which is preliminary data.</text>
</comment>
<proteinExistence type="inferred from homology"/>
<evidence type="ECO:0000313" key="3">
    <source>
        <dbReference type="Proteomes" id="UP001187343"/>
    </source>
</evidence>
<evidence type="ECO:0008006" key="4">
    <source>
        <dbReference type="Google" id="ProtNLM"/>
    </source>
</evidence>
<name>A0AA88Q552_9TELE</name>
<dbReference type="Proteomes" id="UP001187343">
    <property type="component" value="Unassembled WGS sequence"/>
</dbReference>
<reference evidence="2" key="1">
    <citation type="submission" date="2023-08" db="EMBL/GenBank/DDBJ databases">
        <title>Chromosome-level Genome Assembly of mud carp (Cirrhinus molitorella).</title>
        <authorList>
            <person name="Liu H."/>
        </authorList>
    </citation>
    <scope>NUCLEOTIDE SEQUENCE</scope>
    <source>
        <strain evidence="2">Prfri</strain>
        <tissue evidence="2">Muscle</tissue>
    </source>
</reference>
<dbReference type="PANTHER" id="PTHR15907">
    <property type="entry name" value="DUF614 FAMILY PROTEIN-RELATED"/>
    <property type="match status" value="1"/>
</dbReference>
<evidence type="ECO:0000256" key="1">
    <source>
        <dbReference type="ARBA" id="ARBA00009024"/>
    </source>
</evidence>
<dbReference type="Pfam" id="PF04749">
    <property type="entry name" value="PLAC8"/>
    <property type="match status" value="1"/>
</dbReference>
<comment type="similarity">
    <text evidence="1">Belongs to the cornifelin family.</text>
</comment>
<sequence length="231" mass="25436">MNMSVESGAHTLNSFRPTTKGKAGGGLETLWCGRLALHLECFFLVPPLCEQQCINTNGSTPSEDQATGEFMMAHAAVSVQPAMVVSTNVMMNQWSSGVCDCCEDMGICCCGFWCTYCLMCKTSEEFGECLCLPLLEICFGGMLHPITLAMRSSMRERFHIKGSIQDDCCVVACCPVCVWCQMARELKARRRNLVVINPAVNPVHQQPQAFNQPTQAINTGYQPMHPVNTGY</sequence>
<accession>A0AA88Q552</accession>
<dbReference type="InterPro" id="IPR006461">
    <property type="entry name" value="PLAC_motif_containing"/>
</dbReference>
<evidence type="ECO:0000313" key="2">
    <source>
        <dbReference type="EMBL" id="KAK2913587.1"/>
    </source>
</evidence>
<dbReference type="NCBIfam" id="TIGR01571">
    <property type="entry name" value="A_thal_Cys_rich"/>
    <property type="match status" value="1"/>
</dbReference>
<keyword evidence="3" id="KW-1185">Reference proteome</keyword>